<dbReference type="EMBL" id="FNYE01000005">
    <property type="protein sequence ID" value="SEI94851.1"/>
    <property type="molecule type" value="Genomic_DNA"/>
</dbReference>
<evidence type="ECO:0000313" key="4">
    <source>
        <dbReference type="Proteomes" id="UP000198866"/>
    </source>
</evidence>
<dbReference type="CDD" id="cd03035">
    <property type="entry name" value="ArsC_Yffb"/>
    <property type="match status" value="1"/>
</dbReference>
<reference evidence="4" key="1">
    <citation type="submission" date="2016-10" db="EMBL/GenBank/DDBJ databases">
        <authorList>
            <person name="Varghese N."/>
            <person name="Submissions S."/>
        </authorList>
    </citation>
    <scope>NUCLEOTIDE SEQUENCE [LARGE SCALE GENOMIC DNA]</scope>
    <source>
        <strain evidence="4">LMG 26031</strain>
    </source>
</reference>
<dbReference type="InterPro" id="IPR036249">
    <property type="entry name" value="Thioredoxin-like_sf"/>
</dbReference>
<dbReference type="InterPro" id="IPR006504">
    <property type="entry name" value="Tscrpt_reg_Spx/MgsR"/>
</dbReference>
<dbReference type="PROSITE" id="PS51353">
    <property type="entry name" value="ARSC"/>
    <property type="match status" value="1"/>
</dbReference>
<dbReference type="Pfam" id="PF03960">
    <property type="entry name" value="ArsC"/>
    <property type="match status" value="1"/>
</dbReference>
<dbReference type="NCBIfam" id="TIGR01617">
    <property type="entry name" value="arsC_related"/>
    <property type="match status" value="1"/>
</dbReference>
<dbReference type="PANTHER" id="PTHR30041:SF8">
    <property type="entry name" value="PROTEIN YFFB"/>
    <property type="match status" value="1"/>
</dbReference>
<dbReference type="PANTHER" id="PTHR30041">
    <property type="entry name" value="ARSENATE REDUCTASE"/>
    <property type="match status" value="1"/>
</dbReference>
<protein>
    <submittedName>
        <fullName evidence="3">Transcriptional regulator, Spx/MgsR family</fullName>
    </submittedName>
</protein>
<dbReference type="STRING" id="667676.SAMN05192539_1005148"/>
<gene>
    <name evidence="3" type="ORF">SAMN05192539_1005148</name>
</gene>
<evidence type="ECO:0000256" key="2">
    <source>
        <dbReference type="PROSITE-ProRule" id="PRU01282"/>
    </source>
</evidence>
<dbReference type="AlphaFoldDB" id="A0A1H6URE6"/>
<evidence type="ECO:0000256" key="1">
    <source>
        <dbReference type="ARBA" id="ARBA00007198"/>
    </source>
</evidence>
<dbReference type="NCBIfam" id="NF008107">
    <property type="entry name" value="PRK10853.1"/>
    <property type="match status" value="1"/>
</dbReference>
<proteinExistence type="inferred from homology"/>
<dbReference type="RefSeq" id="WP_090864806.1">
    <property type="nucleotide sequence ID" value="NZ_FNYE01000005.1"/>
</dbReference>
<comment type="similarity">
    <text evidence="1 2">Belongs to the ArsC family.</text>
</comment>
<keyword evidence="4" id="KW-1185">Reference proteome</keyword>
<accession>A0A1H6URE6</accession>
<dbReference type="OrthoDB" id="9803749at2"/>
<dbReference type="Proteomes" id="UP000198866">
    <property type="component" value="Unassembled WGS sequence"/>
</dbReference>
<dbReference type="Gene3D" id="3.40.30.10">
    <property type="entry name" value="Glutaredoxin"/>
    <property type="match status" value="1"/>
</dbReference>
<organism evidence="3 4">
    <name type="scientific">Paraburkholderia diazotrophica</name>
    <dbReference type="NCBI Taxonomy" id="667676"/>
    <lineage>
        <taxon>Bacteria</taxon>
        <taxon>Pseudomonadati</taxon>
        <taxon>Pseudomonadota</taxon>
        <taxon>Betaproteobacteria</taxon>
        <taxon>Burkholderiales</taxon>
        <taxon>Burkholderiaceae</taxon>
        <taxon>Paraburkholderia</taxon>
    </lineage>
</organism>
<name>A0A1H6URE6_9BURK</name>
<evidence type="ECO:0000313" key="3">
    <source>
        <dbReference type="EMBL" id="SEI94851.1"/>
    </source>
</evidence>
<dbReference type="SUPFAM" id="SSF52833">
    <property type="entry name" value="Thioredoxin-like"/>
    <property type="match status" value="1"/>
</dbReference>
<dbReference type="InterPro" id="IPR006660">
    <property type="entry name" value="Arsenate_reductase-like"/>
</dbReference>
<sequence>MAGAAAKTTVVYGIPNCDTVKKARVWLEEHGVEFEFHDFKKAGVNAPLVKGWLKDVSLDALLNRRGTTWRGLDDDVKASADSEAGAIALMIEKPSVIKRPVVVVDGRVKTLGFSADQYASLFD</sequence>